<reference evidence="2 3" key="1">
    <citation type="submission" date="2022-03" db="EMBL/GenBank/DDBJ databases">
        <authorList>
            <person name="Brunel B."/>
        </authorList>
    </citation>
    <scope>NUCLEOTIDE SEQUENCE [LARGE SCALE GENOMIC DNA]</scope>
    <source>
        <strain evidence="2">STM5069sample</strain>
    </source>
</reference>
<proteinExistence type="predicted"/>
<feature type="compositionally biased region" description="Polar residues" evidence="1">
    <location>
        <begin position="1"/>
        <end position="11"/>
    </location>
</feature>
<sequence>METGAQGSRTKISADAATLSGTILPAGGETEEKPRADHVVAARKTLPLDAVGSQADVTKVIEDALRAGGLMR</sequence>
<evidence type="ECO:0000313" key="2">
    <source>
        <dbReference type="EMBL" id="CAH2397089.1"/>
    </source>
</evidence>
<gene>
    <name evidence="2" type="ORF">MES5069_160058</name>
</gene>
<keyword evidence="3" id="KW-1185">Reference proteome</keyword>
<comment type="caution">
    <text evidence="2">The sequence shown here is derived from an EMBL/GenBank/DDBJ whole genome shotgun (WGS) entry which is preliminary data.</text>
</comment>
<feature type="region of interest" description="Disordered" evidence="1">
    <location>
        <begin position="1"/>
        <end position="34"/>
    </location>
</feature>
<name>A0ABM9DKF2_9HYPH</name>
<accession>A0ABM9DKF2</accession>
<dbReference type="EMBL" id="CAKXZT010000068">
    <property type="protein sequence ID" value="CAH2397089.1"/>
    <property type="molecule type" value="Genomic_DNA"/>
</dbReference>
<evidence type="ECO:0000313" key="3">
    <source>
        <dbReference type="Proteomes" id="UP001153050"/>
    </source>
</evidence>
<organism evidence="2 3">
    <name type="scientific">Mesorhizobium escarrei</name>
    <dbReference type="NCBI Taxonomy" id="666018"/>
    <lineage>
        <taxon>Bacteria</taxon>
        <taxon>Pseudomonadati</taxon>
        <taxon>Pseudomonadota</taxon>
        <taxon>Alphaproteobacteria</taxon>
        <taxon>Hyphomicrobiales</taxon>
        <taxon>Phyllobacteriaceae</taxon>
        <taxon>Mesorhizobium</taxon>
    </lineage>
</organism>
<protein>
    <submittedName>
        <fullName evidence="2">Uncharacterized protein</fullName>
    </submittedName>
</protein>
<dbReference type="Proteomes" id="UP001153050">
    <property type="component" value="Unassembled WGS sequence"/>
</dbReference>
<evidence type="ECO:0000256" key="1">
    <source>
        <dbReference type="SAM" id="MobiDB-lite"/>
    </source>
</evidence>